<proteinExistence type="predicted"/>
<evidence type="ECO:0000313" key="3">
    <source>
        <dbReference type="Proteomes" id="UP000054248"/>
    </source>
</evidence>
<dbReference type="AlphaFoldDB" id="A0A0C3LHQ3"/>
<reference evidence="2 3" key="1">
    <citation type="submission" date="2014-04" db="EMBL/GenBank/DDBJ databases">
        <authorList>
            <consortium name="DOE Joint Genome Institute"/>
            <person name="Kuo A."/>
            <person name="Girlanda M."/>
            <person name="Perotto S."/>
            <person name="Kohler A."/>
            <person name="Nagy L.G."/>
            <person name="Floudas D."/>
            <person name="Copeland A."/>
            <person name="Barry K.W."/>
            <person name="Cichocki N."/>
            <person name="Veneault-Fourrey C."/>
            <person name="LaButti K."/>
            <person name="Lindquist E.A."/>
            <person name="Lipzen A."/>
            <person name="Lundell T."/>
            <person name="Morin E."/>
            <person name="Murat C."/>
            <person name="Sun H."/>
            <person name="Tunlid A."/>
            <person name="Henrissat B."/>
            <person name="Grigoriev I.V."/>
            <person name="Hibbett D.S."/>
            <person name="Martin F."/>
            <person name="Nordberg H.P."/>
            <person name="Cantor M.N."/>
            <person name="Hua S.X."/>
        </authorList>
    </citation>
    <scope>NUCLEOTIDE SEQUENCE [LARGE SCALE GENOMIC DNA]</scope>
    <source>
        <strain evidence="2 3">MUT 4182</strain>
    </source>
</reference>
<dbReference type="Proteomes" id="UP000054248">
    <property type="component" value="Unassembled WGS sequence"/>
</dbReference>
<feature type="compositionally biased region" description="Polar residues" evidence="1">
    <location>
        <begin position="415"/>
        <end position="424"/>
    </location>
</feature>
<feature type="compositionally biased region" description="Acidic residues" evidence="1">
    <location>
        <begin position="403"/>
        <end position="414"/>
    </location>
</feature>
<accession>A0A0C3LHQ3</accession>
<keyword evidence="3" id="KW-1185">Reference proteome</keyword>
<dbReference type="Gene3D" id="3.80.10.10">
    <property type="entry name" value="Ribonuclease Inhibitor"/>
    <property type="match status" value="1"/>
</dbReference>
<feature type="region of interest" description="Disordered" evidence="1">
    <location>
        <begin position="402"/>
        <end position="433"/>
    </location>
</feature>
<dbReference type="SUPFAM" id="SSF52047">
    <property type="entry name" value="RNI-like"/>
    <property type="match status" value="1"/>
</dbReference>
<dbReference type="InterPro" id="IPR032675">
    <property type="entry name" value="LRR_dom_sf"/>
</dbReference>
<dbReference type="EMBL" id="KN822948">
    <property type="protein sequence ID" value="KIO33503.1"/>
    <property type="molecule type" value="Genomic_DNA"/>
</dbReference>
<gene>
    <name evidence="2" type="ORF">M407DRAFT_17755</name>
</gene>
<evidence type="ECO:0000313" key="2">
    <source>
        <dbReference type="EMBL" id="KIO33503.1"/>
    </source>
</evidence>
<dbReference type="OrthoDB" id="3207781at2759"/>
<reference evidence="3" key="2">
    <citation type="submission" date="2015-01" db="EMBL/GenBank/DDBJ databases">
        <title>Evolutionary Origins and Diversification of the Mycorrhizal Mutualists.</title>
        <authorList>
            <consortium name="DOE Joint Genome Institute"/>
            <consortium name="Mycorrhizal Genomics Consortium"/>
            <person name="Kohler A."/>
            <person name="Kuo A."/>
            <person name="Nagy L.G."/>
            <person name="Floudas D."/>
            <person name="Copeland A."/>
            <person name="Barry K.W."/>
            <person name="Cichocki N."/>
            <person name="Veneault-Fourrey C."/>
            <person name="LaButti K."/>
            <person name="Lindquist E.A."/>
            <person name="Lipzen A."/>
            <person name="Lundell T."/>
            <person name="Morin E."/>
            <person name="Murat C."/>
            <person name="Riley R."/>
            <person name="Ohm R."/>
            <person name="Sun H."/>
            <person name="Tunlid A."/>
            <person name="Henrissat B."/>
            <person name="Grigoriev I.V."/>
            <person name="Hibbett D.S."/>
            <person name="Martin F."/>
        </authorList>
    </citation>
    <scope>NUCLEOTIDE SEQUENCE [LARGE SCALE GENOMIC DNA]</scope>
    <source>
        <strain evidence="3">MUT 4182</strain>
    </source>
</reference>
<organism evidence="2 3">
    <name type="scientific">Tulasnella calospora MUT 4182</name>
    <dbReference type="NCBI Taxonomy" id="1051891"/>
    <lineage>
        <taxon>Eukaryota</taxon>
        <taxon>Fungi</taxon>
        <taxon>Dikarya</taxon>
        <taxon>Basidiomycota</taxon>
        <taxon>Agaricomycotina</taxon>
        <taxon>Agaricomycetes</taxon>
        <taxon>Cantharellales</taxon>
        <taxon>Tulasnellaceae</taxon>
        <taxon>Tulasnella</taxon>
    </lineage>
</organism>
<sequence length="433" mass="48379">MFSKEHILTHLERSGSSLLHVRVPLVILALDGHQGTIKLQSFGEMIQPHVARIASLEIKDTDPAWKSNALSVFSGLGAFSSLEKFDYRSFLYEADVAEKEEFQFNCEPKRICLQDIGIRTFRSIYSARVISLKITGCQERELTDLRDVLVMMPSLQTLEISDFKISEPSLEENLDLGITIPSVPLPHLHTLSLSHIPRTFLKGILDALQTPNLTSVTIVFLEPDGLRGYNMLVPWTKPQLRHGMSEVALLPFISGNPQLQRLNLCNCFITPDMWTAAFEQLDKLKHLRIASSDVSSEALQSLLPSSKTPMALPSLTDLTLDNEALDEDSNLELSFIEALITERWTLYQQQQVDGGNGQTQVQALKSVVLRGWNASRAPGKADLDSVKAYVQYLHFEPVRAMSEDGEATDGEWESQSEGSWTSGDQAVVDRVKQ</sequence>
<dbReference type="HOGENOM" id="CLU_633394_0_0_1"/>
<name>A0A0C3LHQ3_9AGAM</name>
<evidence type="ECO:0000256" key="1">
    <source>
        <dbReference type="SAM" id="MobiDB-lite"/>
    </source>
</evidence>
<protein>
    <submittedName>
        <fullName evidence="2">Uncharacterized protein</fullName>
    </submittedName>
</protein>